<dbReference type="KEGG" id="brb:EH207_13825"/>
<dbReference type="RefSeq" id="WP_137714507.1">
    <property type="nucleotide sequence ID" value="NZ_CP034035.1"/>
</dbReference>
<accession>A0A4P8QQV4</accession>
<sequence length="136" mass="15353">MLAVILTIINDVARHDSSGSQIAPPYRTAFSESGRVRHVAEIPRPAKGMRAYGEPGAQTAHAGCRLSTRFMKKTLGYLFDEHRKKPALLLVTRDAIQQENGNLIKAVERLAIRRNTLNLRLQRIERQSGQSIRYFV</sequence>
<dbReference type="AlphaFoldDB" id="A0A4P8QQV4"/>
<reference evidence="1 2" key="1">
    <citation type="submission" date="2018-11" db="EMBL/GenBank/DDBJ databases">
        <title>Genome sequences of Brenneria nigrifluens and Brenneria rubrifaciens.</title>
        <authorList>
            <person name="Poret-Peterson A.T."/>
            <person name="McClean A.E."/>
            <person name="Kluepfel D.A."/>
        </authorList>
    </citation>
    <scope>NUCLEOTIDE SEQUENCE [LARGE SCALE GENOMIC DNA]</scope>
    <source>
        <strain evidence="1 2">6D370</strain>
    </source>
</reference>
<name>A0A4P8QQV4_9GAMM</name>
<evidence type="ECO:0000313" key="2">
    <source>
        <dbReference type="Proteomes" id="UP000299580"/>
    </source>
</evidence>
<keyword evidence="2" id="KW-1185">Reference proteome</keyword>
<organism evidence="1 2">
    <name type="scientific">Brenneria rubrifaciens</name>
    <dbReference type="NCBI Taxonomy" id="55213"/>
    <lineage>
        <taxon>Bacteria</taxon>
        <taxon>Pseudomonadati</taxon>
        <taxon>Pseudomonadota</taxon>
        <taxon>Gammaproteobacteria</taxon>
        <taxon>Enterobacterales</taxon>
        <taxon>Pectobacteriaceae</taxon>
        <taxon>Brenneria</taxon>
    </lineage>
</organism>
<dbReference type="InterPro" id="IPR042070">
    <property type="entry name" value="PucR_C-HTH_sf"/>
</dbReference>
<dbReference type="Gene3D" id="1.10.10.2840">
    <property type="entry name" value="PucR C-terminal helix-turn-helix domain"/>
    <property type="match status" value="1"/>
</dbReference>
<dbReference type="OrthoDB" id="9792148at2"/>
<evidence type="ECO:0000313" key="1">
    <source>
        <dbReference type="EMBL" id="QCR09501.1"/>
    </source>
</evidence>
<proteinExistence type="predicted"/>
<dbReference type="Proteomes" id="UP000299580">
    <property type="component" value="Chromosome"/>
</dbReference>
<protein>
    <submittedName>
        <fullName evidence="1">Uncharacterized protein</fullName>
    </submittedName>
</protein>
<gene>
    <name evidence="1" type="ORF">EH207_13825</name>
</gene>
<dbReference type="EMBL" id="CP034035">
    <property type="protein sequence ID" value="QCR09501.1"/>
    <property type="molecule type" value="Genomic_DNA"/>
</dbReference>